<dbReference type="Pfam" id="PF13593">
    <property type="entry name" value="SBF_like"/>
    <property type="match status" value="1"/>
</dbReference>
<dbReference type="InterPro" id="IPR038770">
    <property type="entry name" value="Na+/solute_symporter_sf"/>
</dbReference>
<dbReference type="STRING" id="983967.A0A1E4SYV2"/>
<sequence length="437" mass="48774">MSFKETWPKSYKTLNFLKDLAIQYWFFIGLAIFVVIARFAPNFARQGGLIRGEYTIGYGAVAVIFLGSGLSMKTDQLLKNMGHWRAHIIVAILQFLVTPSIIFGLATAIRAANNPAIADWLLVGLIVTGCCPTTVSSNVVMTRQADGNVLLTLCEVFVGNLMGAFITPALTQMYLQGSWSFANPANGNSVGRVYKDVMKQVGLSVFVPVFVGQVLQNVFPKRVEWFLRVFRFNKVGSFMLLLIMFASFSTAFHQHAFTSVSHKSIIMICFFNVGIYLFFTVICFLMSRPRFLLTVMREPSASSSKFHRLAYRAIRPFYFNRRDTVSIMLCGGAKTAALGVTLVTSQYGSDFPQLGQLLVPLVLYQSEQVLAAGLLTRVFKKWIHAGPEHIAEMKEKEMKKLEIQEESLDIKEDGLLDEDQSQNAGVANSISLKDNEV</sequence>
<accession>A0A1E4SYV2</accession>
<dbReference type="EMBL" id="KV453855">
    <property type="protein sequence ID" value="ODV84664.1"/>
    <property type="molecule type" value="Genomic_DNA"/>
</dbReference>
<dbReference type="InterPro" id="IPR016833">
    <property type="entry name" value="Put_Na-Bile_cotransptr"/>
</dbReference>
<keyword evidence="2" id="KW-0812">Transmembrane</keyword>
<feature type="transmembrane region" description="Helical" evidence="2">
    <location>
        <begin position="120"/>
        <end position="141"/>
    </location>
</feature>
<evidence type="ECO:0000256" key="1">
    <source>
        <dbReference type="SAM" id="MobiDB-lite"/>
    </source>
</evidence>
<feature type="transmembrane region" description="Helical" evidence="2">
    <location>
        <begin position="197"/>
        <end position="215"/>
    </location>
</feature>
<dbReference type="OrthoDB" id="188035at2759"/>
<feature type="compositionally biased region" description="Polar residues" evidence="1">
    <location>
        <begin position="421"/>
        <end position="437"/>
    </location>
</feature>
<dbReference type="GO" id="GO:0005886">
    <property type="term" value="C:plasma membrane"/>
    <property type="evidence" value="ECO:0007669"/>
    <property type="project" value="TreeGrafter"/>
</dbReference>
<dbReference type="Gene3D" id="1.20.1530.20">
    <property type="match status" value="1"/>
</dbReference>
<feature type="region of interest" description="Disordered" evidence="1">
    <location>
        <begin position="412"/>
        <end position="437"/>
    </location>
</feature>
<name>A0A1E4SYV2_9ASCO</name>
<feature type="transmembrane region" description="Helical" evidence="2">
    <location>
        <begin position="21"/>
        <end position="40"/>
    </location>
</feature>
<dbReference type="PANTHER" id="PTHR18640">
    <property type="entry name" value="SOLUTE CARRIER FAMILY 10 MEMBER 7"/>
    <property type="match status" value="1"/>
</dbReference>
<gene>
    <name evidence="3" type="ORF">CANARDRAFT_8246</name>
</gene>
<feature type="transmembrane region" description="Helical" evidence="2">
    <location>
        <begin position="55"/>
        <end position="72"/>
    </location>
</feature>
<evidence type="ECO:0000313" key="3">
    <source>
        <dbReference type="EMBL" id="ODV84664.1"/>
    </source>
</evidence>
<dbReference type="PIRSF" id="PIRSF026166">
    <property type="entry name" value="UCP026166"/>
    <property type="match status" value="1"/>
</dbReference>
<feature type="transmembrane region" description="Helical" evidence="2">
    <location>
        <begin position="148"/>
        <end position="170"/>
    </location>
</feature>
<reference evidence="4" key="1">
    <citation type="submission" date="2016-04" db="EMBL/GenBank/DDBJ databases">
        <title>Comparative genomics of biotechnologically important yeasts.</title>
        <authorList>
            <consortium name="DOE Joint Genome Institute"/>
            <person name="Riley R."/>
            <person name="Haridas S."/>
            <person name="Wolfe K.H."/>
            <person name="Lopes M.R."/>
            <person name="Hittinger C.T."/>
            <person name="Goker M."/>
            <person name="Salamov A."/>
            <person name="Wisecaver J."/>
            <person name="Long T.M."/>
            <person name="Aerts A.L."/>
            <person name="Barry K."/>
            <person name="Choi C."/>
            <person name="Clum A."/>
            <person name="Coughlan A.Y."/>
            <person name="Deshpande S."/>
            <person name="Douglass A.P."/>
            <person name="Hanson S.J."/>
            <person name="Klenk H.-P."/>
            <person name="Labutti K."/>
            <person name="Lapidus A."/>
            <person name="Lindquist E."/>
            <person name="Lipzen A."/>
            <person name="Meier-Kolthoff J.P."/>
            <person name="Ohm R.A."/>
            <person name="Otillar R.P."/>
            <person name="Pangilinan J."/>
            <person name="Peng Y."/>
            <person name="Rokas A."/>
            <person name="Rosa C.A."/>
            <person name="Scheuner C."/>
            <person name="Sibirny A.A."/>
            <person name="Slot J.C."/>
            <person name="Stielow J.B."/>
            <person name="Sun H."/>
            <person name="Kurtzman C.P."/>
            <person name="Blackwell M."/>
            <person name="Grigoriev I.V."/>
            <person name="Jeffries T.W."/>
        </authorList>
    </citation>
    <scope>NUCLEOTIDE SEQUENCE [LARGE SCALE GENOMIC DNA]</scope>
    <source>
        <strain evidence="4">NRRL YB-2248</strain>
    </source>
</reference>
<feature type="transmembrane region" description="Helical" evidence="2">
    <location>
        <begin position="235"/>
        <end position="253"/>
    </location>
</feature>
<protein>
    <submittedName>
        <fullName evidence="3">Uncharacterized protein</fullName>
    </submittedName>
</protein>
<keyword evidence="2" id="KW-1133">Transmembrane helix</keyword>
<proteinExistence type="predicted"/>
<dbReference type="AlphaFoldDB" id="A0A1E4SYV2"/>
<evidence type="ECO:0000256" key="2">
    <source>
        <dbReference type="SAM" id="Phobius"/>
    </source>
</evidence>
<keyword evidence="4" id="KW-1185">Reference proteome</keyword>
<dbReference type="PANTHER" id="PTHR18640:SF5">
    <property type="entry name" value="SODIUM_BILE ACID COTRANSPORTER 7"/>
    <property type="match status" value="1"/>
</dbReference>
<organism evidence="3 4">
    <name type="scientific">[Candida] arabinofermentans NRRL YB-2248</name>
    <dbReference type="NCBI Taxonomy" id="983967"/>
    <lineage>
        <taxon>Eukaryota</taxon>
        <taxon>Fungi</taxon>
        <taxon>Dikarya</taxon>
        <taxon>Ascomycota</taxon>
        <taxon>Saccharomycotina</taxon>
        <taxon>Pichiomycetes</taxon>
        <taxon>Pichiales</taxon>
        <taxon>Pichiaceae</taxon>
        <taxon>Ogataea</taxon>
        <taxon>Ogataea/Candida clade</taxon>
    </lineage>
</organism>
<evidence type="ECO:0000313" key="4">
    <source>
        <dbReference type="Proteomes" id="UP000094801"/>
    </source>
</evidence>
<feature type="transmembrane region" description="Helical" evidence="2">
    <location>
        <begin position="265"/>
        <end position="287"/>
    </location>
</feature>
<dbReference type="Proteomes" id="UP000094801">
    <property type="component" value="Unassembled WGS sequence"/>
</dbReference>
<keyword evidence="2" id="KW-0472">Membrane</keyword>
<feature type="transmembrane region" description="Helical" evidence="2">
    <location>
        <begin position="84"/>
        <end position="108"/>
    </location>
</feature>